<dbReference type="Gene3D" id="3.50.50.60">
    <property type="entry name" value="FAD/NAD(P)-binding domain"/>
    <property type="match status" value="2"/>
</dbReference>
<dbReference type="Proteomes" id="UP000777265">
    <property type="component" value="Unassembled WGS sequence"/>
</dbReference>
<dbReference type="InterPro" id="IPR019480">
    <property type="entry name" value="Dihydroorotate_DH_Fe-S-bd"/>
</dbReference>
<name>A0A971S0K9_9BACT</name>
<evidence type="ECO:0000259" key="3">
    <source>
        <dbReference type="Pfam" id="PF10418"/>
    </source>
</evidence>
<accession>A0A971S0K9</accession>
<dbReference type="Pfam" id="PF07992">
    <property type="entry name" value="Pyr_redox_2"/>
    <property type="match status" value="1"/>
</dbReference>
<feature type="domain" description="Dihydroprymidine dehydrogenase" evidence="4">
    <location>
        <begin position="305"/>
        <end position="414"/>
    </location>
</feature>
<gene>
    <name evidence="5" type="ORF">GXY80_06955</name>
</gene>
<reference evidence="5" key="2">
    <citation type="submission" date="2020-01" db="EMBL/GenBank/DDBJ databases">
        <authorList>
            <person name="Campanaro S."/>
        </authorList>
    </citation>
    <scope>NUCLEOTIDE SEQUENCE</scope>
    <source>
        <strain evidence="5">AS06rmzACSIP_7</strain>
    </source>
</reference>
<dbReference type="InterPro" id="IPR023753">
    <property type="entry name" value="FAD/NAD-binding_dom"/>
</dbReference>
<dbReference type="SUPFAM" id="SSF63380">
    <property type="entry name" value="Riboflavin synthase domain-like"/>
    <property type="match status" value="1"/>
</dbReference>
<dbReference type="InterPro" id="IPR001433">
    <property type="entry name" value="OxRdtase_FAD/NAD-bd"/>
</dbReference>
<dbReference type="SUPFAM" id="SSF52343">
    <property type="entry name" value="Ferredoxin reductase-like, C-terminal NADP-linked domain"/>
    <property type="match status" value="1"/>
</dbReference>
<dbReference type="PRINTS" id="PR00411">
    <property type="entry name" value="PNDRDTASEI"/>
</dbReference>
<dbReference type="PRINTS" id="PR00368">
    <property type="entry name" value="FADPNR"/>
</dbReference>
<dbReference type="EMBL" id="JAAYEE010000113">
    <property type="protein sequence ID" value="NLW35206.1"/>
    <property type="molecule type" value="Genomic_DNA"/>
</dbReference>
<evidence type="ECO:0000259" key="1">
    <source>
        <dbReference type="Pfam" id="PF00175"/>
    </source>
</evidence>
<dbReference type="GO" id="GO:0051536">
    <property type="term" value="F:iron-sulfur cluster binding"/>
    <property type="evidence" value="ECO:0007669"/>
    <property type="project" value="InterPro"/>
</dbReference>
<dbReference type="Gene3D" id="2.40.30.10">
    <property type="entry name" value="Translation factors"/>
    <property type="match status" value="1"/>
</dbReference>
<dbReference type="InterPro" id="IPR028261">
    <property type="entry name" value="DPD_II"/>
</dbReference>
<dbReference type="NCBIfam" id="TIGR01316">
    <property type="entry name" value="gltA"/>
    <property type="match status" value="1"/>
</dbReference>
<dbReference type="InterPro" id="IPR009051">
    <property type="entry name" value="Helical_ferredxn"/>
</dbReference>
<dbReference type="Pfam" id="PF00175">
    <property type="entry name" value="NAD_binding_1"/>
    <property type="match status" value="1"/>
</dbReference>
<dbReference type="NCBIfam" id="NF009414">
    <property type="entry name" value="PRK12778.1"/>
    <property type="match status" value="1"/>
</dbReference>
<dbReference type="SUPFAM" id="SSF51971">
    <property type="entry name" value="Nucleotide-binding domain"/>
    <property type="match status" value="1"/>
</dbReference>
<feature type="domain" description="FAD/NAD(P)-binding" evidence="2">
    <location>
        <begin position="429"/>
        <end position="735"/>
    </location>
</feature>
<dbReference type="CDD" id="cd06219">
    <property type="entry name" value="DHOD_e_trans_like1"/>
    <property type="match status" value="1"/>
</dbReference>
<dbReference type="AlphaFoldDB" id="A0A971S0K9"/>
<feature type="domain" description="Oxidoreductase FAD/NAD(P)-binding" evidence="1">
    <location>
        <begin position="110"/>
        <end position="202"/>
    </location>
</feature>
<reference evidence="5" key="1">
    <citation type="journal article" date="2020" name="Biotechnol. Biofuels">
        <title>New insights from the biogas microbiome by comprehensive genome-resolved metagenomics of nearly 1600 species originating from multiple anaerobic digesters.</title>
        <authorList>
            <person name="Campanaro S."/>
            <person name="Treu L."/>
            <person name="Rodriguez-R L.M."/>
            <person name="Kovalovszki A."/>
            <person name="Ziels R.M."/>
            <person name="Maus I."/>
            <person name="Zhu X."/>
            <person name="Kougias P.G."/>
            <person name="Basile A."/>
            <person name="Luo G."/>
            <person name="Schluter A."/>
            <person name="Konstantinidis K.T."/>
            <person name="Angelidaki I."/>
        </authorList>
    </citation>
    <scope>NUCLEOTIDE SEQUENCE</scope>
    <source>
        <strain evidence="5">AS06rmzACSIP_7</strain>
    </source>
</reference>
<feature type="domain" description="Dihydroorotate dehydrogenase electron transfer subunit iron-sulphur cluster binding" evidence="3">
    <location>
        <begin position="218"/>
        <end position="255"/>
    </location>
</feature>
<dbReference type="InterPro" id="IPR039261">
    <property type="entry name" value="FNR_nucleotide-bd"/>
</dbReference>
<dbReference type="Pfam" id="PF14691">
    <property type="entry name" value="Fer4_20"/>
    <property type="match status" value="1"/>
</dbReference>
<evidence type="ECO:0000259" key="2">
    <source>
        <dbReference type="Pfam" id="PF07992"/>
    </source>
</evidence>
<dbReference type="PANTHER" id="PTHR42783">
    <property type="entry name" value="GLUTAMATE SYNTHASE [NADPH] SMALL CHAIN"/>
    <property type="match status" value="1"/>
</dbReference>
<dbReference type="NCBIfam" id="NF004862">
    <property type="entry name" value="PRK06222.1"/>
    <property type="match status" value="1"/>
</dbReference>
<evidence type="ECO:0000259" key="4">
    <source>
        <dbReference type="Pfam" id="PF14691"/>
    </source>
</evidence>
<dbReference type="PANTHER" id="PTHR42783:SF3">
    <property type="entry name" value="GLUTAMATE SYNTHASE [NADPH] SMALL CHAIN-RELATED"/>
    <property type="match status" value="1"/>
</dbReference>
<dbReference type="Gene3D" id="3.40.50.80">
    <property type="entry name" value="Nucleotide-binding domain of ferredoxin-NADP reductase (FNR) module"/>
    <property type="match status" value="1"/>
</dbReference>
<sequence>MGRELKFNEIIEKRELAPSITMFKLYVPDIAAKVKAGQFVVLRADDYAERIPLTVADYNRDEGWIMIIFQAVGSSTQKMAKYEKGQTLLDVVGPLGKASHVEKFGTVVCVGGGVGVAPVLPIAKALFQAGNKVISIIGARSKDMLILEDEMKAVSTELYVTTDDGTYGHHGFVTDVLKQIIEKGEKIDEVVGIGPVVMMMAVANTTKPYNLKTIVSLNTIMVDGTGMCGCCRATIGGETRFVCVDGPEFDGHQVDFKELVARQKMYNREERRAMWDHQCKMEFQAKQLKKTKRRERMPEQDPKKRIQNFNEVALGYTRENAIREANRCLSCKNMPCVEGCPVNVKIPDFIKKVKEGDFMGAIHIIKGTNALPAVCGRVCPQETQCEQRCILGKKGEPIAIGRLERFCADYEAQQGDIRAPEIAKPTGKRVAVVGAGPSGLTVAGELSKKGHEVTVFEALHKAGGVLVYGIPEFRLPKAIVQREVDYVSKLGAKIKVDTIVGQAITVDELFAQGFDAIFVGTGAGLPYFLNIPGENLNGVYSANEFLTRANLMKAYLFPEYDTPVRVGSKVAVIGGGNVAMDSARVAKRLGADVYLVYRRSRAEMPARAEEAHHAEEEGIDFRLLTNPIRVVGDESGWVKGIEVVKQELGEPDASGRRRPVDIVGSNYIIDVDVVIVAIGQGPNPILTQSGAGLELRKSGNIVADPETGKTSRKGVFAGGDIVTGAATVILAMGAGRKAAAAMDEYLKTGQW</sequence>
<dbReference type="InterPro" id="IPR017938">
    <property type="entry name" value="Riboflavin_synthase-like_b-brl"/>
</dbReference>
<dbReference type="SUPFAM" id="SSF46548">
    <property type="entry name" value="alpha-helical ferredoxin"/>
    <property type="match status" value="1"/>
</dbReference>
<dbReference type="Gene3D" id="1.10.1060.10">
    <property type="entry name" value="Alpha-helical ferredoxin"/>
    <property type="match status" value="1"/>
</dbReference>
<dbReference type="InterPro" id="IPR006004">
    <property type="entry name" value="SudA-like"/>
</dbReference>
<comment type="caution">
    <text evidence="5">The sequence shown here is derived from an EMBL/GenBank/DDBJ whole genome shotgun (WGS) entry which is preliminary data.</text>
</comment>
<dbReference type="Pfam" id="PF10418">
    <property type="entry name" value="DHODB_Fe-S_bind"/>
    <property type="match status" value="1"/>
</dbReference>
<dbReference type="InterPro" id="IPR036188">
    <property type="entry name" value="FAD/NAD-bd_sf"/>
</dbReference>
<evidence type="ECO:0000313" key="5">
    <source>
        <dbReference type="EMBL" id="NLW35206.1"/>
    </source>
</evidence>
<evidence type="ECO:0000313" key="6">
    <source>
        <dbReference type="Proteomes" id="UP000777265"/>
    </source>
</evidence>
<organism evidence="5 6">
    <name type="scientific">Syntrophorhabdus aromaticivorans</name>
    <dbReference type="NCBI Taxonomy" id="328301"/>
    <lineage>
        <taxon>Bacteria</taxon>
        <taxon>Pseudomonadati</taxon>
        <taxon>Thermodesulfobacteriota</taxon>
        <taxon>Syntrophorhabdia</taxon>
        <taxon>Syntrophorhabdales</taxon>
        <taxon>Syntrophorhabdaceae</taxon>
        <taxon>Syntrophorhabdus</taxon>
    </lineage>
</organism>
<proteinExistence type="predicted"/>
<protein>
    <submittedName>
        <fullName evidence="5">Bifunctional dihydroorotate dehydrogenase B NAD binding subunit/NADPH-dependent glutamate synthase</fullName>
    </submittedName>
</protein>
<dbReference type="GO" id="GO:0016491">
    <property type="term" value="F:oxidoreductase activity"/>
    <property type="evidence" value="ECO:0007669"/>
    <property type="project" value="InterPro"/>
</dbReference>